<feature type="domain" description="PPIase cyclophilin-type" evidence="5">
    <location>
        <begin position="265"/>
        <end position="406"/>
    </location>
</feature>
<dbReference type="NCBIfam" id="NF012211">
    <property type="entry name" value="tand_rpt_95"/>
    <property type="match status" value="3"/>
</dbReference>
<dbReference type="InterPro" id="IPR029000">
    <property type="entry name" value="Cyclophilin-like_dom_sf"/>
</dbReference>
<dbReference type="PROSITE" id="PS50072">
    <property type="entry name" value="CSA_PPIASE_2"/>
    <property type="match status" value="1"/>
</dbReference>
<evidence type="ECO:0000313" key="6">
    <source>
        <dbReference type="EMBL" id="TWU03887.1"/>
    </source>
</evidence>
<dbReference type="PANTHER" id="PTHR45625:SF4">
    <property type="entry name" value="PEPTIDYLPROLYL ISOMERASE DOMAIN AND WD REPEAT-CONTAINING PROTEIN 1"/>
    <property type="match status" value="1"/>
</dbReference>
<comment type="caution">
    <text evidence="6">The sequence shown here is derived from an EMBL/GenBank/DDBJ whole genome shotgun (WGS) entry which is preliminary data.</text>
</comment>
<evidence type="ECO:0000256" key="3">
    <source>
        <dbReference type="ARBA" id="ARBA00023235"/>
    </source>
</evidence>
<feature type="region of interest" description="Disordered" evidence="4">
    <location>
        <begin position="1510"/>
        <end position="1533"/>
    </location>
</feature>
<dbReference type="Pfam" id="PF05345">
    <property type="entry name" value="He_PIG"/>
    <property type="match status" value="1"/>
</dbReference>
<dbReference type="PANTHER" id="PTHR45625">
    <property type="entry name" value="PEPTIDYL-PROLYL CIS-TRANS ISOMERASE-RELATED"/>
    <property type="match status" value="1"/>
</dbReference>
<name>A0A5C6AWK9_9BACT</name>
<reference evidence="6 7" key="1">
    <citation type="submission" date="2019-02" db="EMBL/GenBank/DDBJ databases">
        <title>Deep-cultivation of Planctomycetes and their phenomic and genomic characterization uncovers novel biology.</title>
        <authorList>
            <person name="Wiegand S."/>
            <person name="Jogler M."/>
            <person name="Boedeker C."/>
            <person name="Pinto D."/>
            <person name="Vollmers J."/>
            <person name="Rivas-Marin E."/>
            <person name="Kohn T."/>
            <person name="Peeters S.H."/>
            <person name="Heuer A."/>
            <person name="Rast P."/>
            <person name="Oberbeckmann S."/>
            <person name="Bunk B."/>
            <person name="Jeske O."/>
            <person name="Meyerdierks A."/>
            <person name="Storesund J.E."/>
            <person name="Kallscheuer N."/>
            <person name="Luecker S."/>
            <person name="Lage O.M."/>
            <person name="Pohl T."/>
            <person name="Merkel B.J."/>
            <person name="Hornburger P."/>
            <person name="Mueller R.-W."/>
            <person name="Bruemmer F."/>
            <person name="Labrenz M."/>
            <person name="Spormann A.M."/>
            <person name="Op Den Camp H."/>
            <person name="Overmann J."/>
            <person name="Amann R."/>
            <person name="Jetten M.S.M."/>
            <person name="Mascher T."/>
            <person name="Medema M.H."/>
            <person name="Devos D.P."/>
            <person name="Kaster A.-K."/>
            <person name="Ovreas L."/>
            <person name="Rohde M."/>
            <person name="Galperin M.Y."/>
            <person name="Jogler C."/>
        </authorList>
    </citation>
    <scope>NUCLEOTIDE SEQUENCE [LARGE SCALE GENOMIC DNA]</scope>
    <source>
        <strain evidence="6 7">Pla100</strain>
    </source>
</reference>
<dbReference type="SUPFAM" id="SSF52833">
    <property type="entry name" value="Thioredoxin-like"/>
    <property type="match status" value="1"/>
</dbReference>
<dbReference type="Pfam" id="PF19077">
    <property type="entry name" value="Big_13"/>
    <property type="match status" value="1"/>
</dbReference>
<dbReference type="Gene3D" id="2.60.40.10">
    <property type="entry name" value="Immunoglobulins"/>
    <property type="match status" value="2"/>
</dbReference>
<dbReference type="InterPro" id="IPR036249">
    <property type="entry name" value="Thioredoxin-like_sf"/>
</dbReference>
<feature type="region of interest" description="Disordered" evidence="4">
    <location>
        <begin position="14"/>
        <end position="39"/>
    </location>
</feature>
<accession>A0A5C6AWK9</accession>
<evidence type="ECO:0000256" key="4">
    <source>
        <dbReference type="SAM" id="MobiDB-lite"/>
    </source>
</evidence>
<dbReference type="InterPro" id="IPR044666">
    <property type="entry name" value="Cyclophilin_A-like"/>
</dbReference>
<dbReference type="InterPro" id="IPR002130">
    <property type="entry name" value="Cyclophilin-type_PPIase_dom"/>
</dbReference>
<dbReference type="SUPFAM" id="SSF50891">
    <property type="entry name" value="Cyclophilin-like"/>
    <property type="match status" value="1"/>
</dbReference>
<gene>
    <name evidence="6" type="primary">ppiB_1</name>
    <name evidence="6" type="ORF">Pla100_08220</name>
</gene>
<dbReference type="GO" id="GO:0003755">
    <property type="term" value="F:peptidyl-prolyl cis-trans isomerase activity"/>
    <property type="evidence" value="ECO:0007669"/>
    <property type="project" value="UniProtKB-KW"/>
</dbReference>
<evidence type="ECO:0000256" key="1">
    <source>
        <dbReference type="ARBA" id="ARBA00013194"/>
    </source>
</evidence>
<organism evidence="6 7">
    <name type="scientific">Neorhodopirellula pilleata</name>
    <dbReference type="NCBI Taxonomy" id="2714738"/>
    <lineage>
        <taxon>Bacteria</taxon>
        <taxon>Pseudomonadati</taxon>
        <taxon>Planctomycetota</taxon>
        <taxon>Planctomycetia</taxon>
        <taxon>Pirellulales</taxon>
        <taxon>Pirellulaceae</taxon>
        <taxon>Neorhodopirellula</taxon>
    </lineage>
</organism>
<dbReference type="CDD" id="cd00317">
    <property type="entry name" value="cyclophilin"/>
    <property type="match status" value="1"/>
</dbReference>
<keyword evidence="3 6" id="KW-0413">Isomerase</keyword>
<dbReference type="GO" id="GO:0016020">
    <property type="term" value="C:membrane"/>
    <property type="evidence" value="ECO:0007669"/>
    <property type="project" value="InterPro"/>
</dbReference>
<dbReference type="RefSeq" id="WP_146576314.1">
    <property type="nucleotide sequence ID" value="NZ_SJPM01000001.1"/>
</dbReference>
<keyword evidence="7" id="KW-1185">Reference proteome</keyword>
<dbReference type="Gene3D" id="2.60.40.2810">
    <property type="match status" value="3"/>
</dbReference>
<sequence length="1628" mass="167862">MNLARKLRQRLAQAIASDSQTSRPSADHRRSSGGSRHDVKVSAARGPLLLESLERRQMMAGDVELLFTDPSGDIPDISAMTDQSAATGSSSRAVGNLAAEGEPGLNLVALAKWLGDQGFEFYGAEWCPFCTEQKQLFEDGGEYLPFTDITLPNETRSQDPQFASLNITQYPTWILPDNSRLVGVQSIETLMQLSNFTNPTDERPTFATIGAQTVAIGSPLHIPVDAYDAEGGPLTVTVSVANPSLLSATVLTGNRSLRLDMDGYGDMVFELFEQRAPVAAGRVATLAEDGFYDGIIFHRVVDDFVIQGGDPQGTGTGGSPLGQFDDDFHPDLQHNRSGVLSFAKSSDDTNNSQFFVTEVPTRFLDFNHSVFGQLVEGDKVREAISESHVGANDRPTNTVRINNATIFNDTENSVVMLKALGGTGTTNVTFTITDSDGNQFQEVVPVTVTQDVDAQSNPINSQPYLNPINDPVVANGRNATLQLGSVDVEGDPVQYFLSGTNANATATINATTGLVQVTAAEGFTGSVDFAVGVRAATGAGSASDNQVVTFSFNQSAVATPTSIDLRASSDSGTSSADNITNIGSLTFDITGVTPGATVQIVDTSDNSVIGTGTATGSTIAVTTNNLSAIGQGTYTLAARQVVGGNTGSLSSTITVVYDTTSPTFNTATVRTTANVDTAYSTDLVSAEEGSGVIYSLAGSPSGATIVPGTGVINWTPTQAQLGTNTFTVELRDAAGNVRSENFTVNVAGAPIAGIRLELTDASGNPINSIDVGQQFILNFYGVDERPQIDRGGIFAAFADVLFDSTLVRAVPGTTIQYPVEFGNVRRGTISAGLINELGAASSLTTPTNDEETLVASLRMEALASGTVNFISEPADQTGSEVLVFFNNEQVPVEAVNYGSTTLAIGQTFTAVADTFTVAEDSVSNLLNVLANDTIVSGTGTLSVVSVTQPPQGGTVTLTAGQVRFTPTTNFVGTAEFTYRVSGPGGVQETVPVTVTVTGVNDPPVGVDDTFIVDAGSGANSLDVLANEASTAEPGETLTVTAVSATTSGGTVTIASNGQSVNYTPPASFVGTDTFTYTLSDGSGTDTVSVTVTVNPTDNPPTAVADTFPATGGAAINEDSAQASYDVLANDTRDADNQAFEIVALGTPSAGGTVAIGNNGATLLYRPAANFNGTETVTYTIRDTGGGLATATATFNVTAINDPPPISAGSITLLRNSGQTTVLSISDLPTNPDTGEVIRFVNLTTPTNGGIATISANGQSILFTPPTGNFTGDITFNFEVEDAAQVRSGPATMTVTIAQYNERAFDIRFSASADRFLSGNLAAFTLSGTNVLNETVSVPLNASSVVVNDNGIRVPGLLPGTYTLNIPAIPFLHNGDQSRSISINSEIEEGDESIEVGLGGIKAQYLSVADWFGSAPRRAVLAVVSPGGNALFAQASGAANSALSGITVGMNAAGSAITVNATRSTTANGSTTQQPVSGSANINDSTAVQNRGVAGDMRLVLVNLDETGVALTAPTSGTGGSGSSSTTTASGEPLSPQVAAALSTNDVFVPGVNPSSSADSTSPTASGEPLFIAESDEKLVGSEDPVDVAMTQVTEELTRVSGAGDAVANDSQKTVQTFTEAVDRVLTDA</sequence>
<dbReference type="PRINTS" id="PR00153">
    <property type="entry name" value="CSAPPISMRASE"/>
</dbReference>
<evidence type="ECO:0000259" key="5">
    <source>
        <dbReference type="PROSITE" id="PS50072"/>
    </source>
</evidence>
<keyword evidence="2" id="KW-0697">Rotamase</keyword>
<dbReference type="Proteomes" id="UP000316213">
    <property type="component" value="Unassembled WGS sequence"/>
</dbReference>
<feature type="compositionally biased region" description="Basic and acidic residues" evidence="4">
    <location>
        <begin position="25"/>
        <end position="39"/>
    </location>
</feature>
<dbReference type="InterPro" id="IPR013783">
    <property type="entry name" value="Ig-like_fold"/>
</dbReference>
<dbReference type="InterPro" id="IPR015919">
    <property type="entry name" value="Cadherin-like_sf"/>
</dbReference>
<dbReference type="Gene3D" id="2.40.100.10">
    <property type="entry name" value="Cyclophilin-like"/>
    <property type="match status" value="1"/>
</dbReference>
<evidence type="ECO:0000256" key="2">
    <source>
        <dbReference type="ARBA" id="ARBA00023110"/>
    </source>
</evidence>
<proteinExistence type="predicted"/>
<dbReference type="Pfam" id="PF17963">
    <property type="entry name" value="Big_9"/>
    <property type="match status" value="4"/>
</dbReference>
<dbReference type="OrthoDB" id="270889at2"/>
<evidence type="ECO:0000313" key="7">
    <source>
        <dbReference type="Proteomes" id="UP000316213"/>
    </source>
</evidence>
<dbReference type="Gene3D" id="3.40.30.10">
    <property type="entry name" value="Glutaredoxin"/>
    <property type="match status" value="1"/>
</dbReference>
<dbReference type="InterPro" id="IPR044016">
    <property type="entry name" value="Big_13"/>
</dbReference>
<dbReference type="Pfam" id="PF00160">
    <property type="entry name" value="Pro_isomerase"/>
    <property type="match status" value="1"/>
</dbReference>
<dbReference type="GO" id="GO:0005509">
    <property type="term" value="F:calcium ion binding"/>
    <property type="evidence" value="ECO:0007669"/>
    <property type="project" value="InterPro"/>
</dbReference>
<dbReference type="EC" id="5.2.1.8" evidence="1"/>
<protein>
    <recommendedName>
        <fullName evidence="1">peptidylprolyl isomerase</fullName>
        <ecNumber evidence="1">5.2.1.8</ecNumber>
    </recommendedName>
</protein>
<dbReference type="SUPFAM" id="SSF49313">
    <property type="entry name" value="Cadherin-like"/>
    <property type="match status" value="1"/>
</dbReference>
<dbReference type="EMBL" id="SJPM01000001">
    <property type="protein sequence ID" value="TWU03887.1"/>
    <property type="molecule type" value="Genomic_DNA"/>
</dbReference>